<evidence type="ECO:0000313" key="3">
    <source>
        <dbReference type="Proteomes" id="UP000037510"/>
    </source>
</evidence>
<comment type="caution">
    <text evidence="2">The sequence shown here is derived from an EMBL/GenBank/DDBJ whole genome shotgun (WGS) entry which is preliminary data.</text>
</comment>
<protein>
    <submittedName>
        <fullName evidence="2">Uncharacterized protein</fullName>
    </submittedName>
</protein>
<proteinExistence type="predicted"/>
<feature type="region of interest" description="Disordered" evidence="1">
    <location>
        <begin position="70"/>
        <end position="89"/>
    </location>
</feature>
<accession>A0A0L7L3A8</accession>
<gene>
    <name evidence="2" type="ORF">OBRU01_16378</name>
</gene>
<feature type="compositionally biased region" description="Polar residues" evidence="1">
    <location>
        <begin position="80"/>
        <end position="89"/>
    </location>
</feature>
<evidence type="ECO:0000256" key="1">
    <source>
        <dbReference type="SAM" id="MobiDB-lite"/>
    </source>
</evidence>
<dbReference type="Proteomes" id="UP000037510">
    <property type="component" value="Unassembled WGS sequence"/>
</dbReference>
<reference evidence="2 3" key="1">
    <citation type="journal article" date="2015" name="Genome Biol. Evol.">
        <title>The genome of winter moth (Operophtera brumata) provides a genomic perspective on sexual dimorphism and phenology.</title>
        <authorList>
            <person name="Derks M.F."/>
            <person name="Smit S."/>
            <person name="Salis L."/>
            <person name="Schijlen E."/>
            <person name="Bossers A."/>
            <person name="Mateman C."/>
            <person name="Pijl A.S."/>
            <person name="de Ridder D."/>
            <person name="Groenen M.A."/>
            <person name="Visser M.E."/>
            <person name="Megens H.J."/>
        </authorList>
    </citation>
    <scope>NUCLEOTIDE SEQUENCE [LARGE SCALE GENOMIC DNA]</scope>
    <source>
        <strain evidence="2">WM2013NL</strain>
        <tissue evidence="2">Head and thorax</tissue>
    </source>
</reference>
<keyword evidence="3" id="KW-1185">Reference proteome</keyword>
<sequence>YLTTGTSFWKLSVPFRISKTAIASIVLEVCTAIWKNMHNKHMKFPSAYGKDSDGGVLSNSSFYQKLENGDIQLPPAEPLPNSNITTHSH</sequence>
<feature type="non-terminal residue" evidence="2">
    <location>
        <position position="1"/>
    </location>
</feature>
<feature type="non-terminal residue" evidence="2">
    <location>
        <position position="89"/>
    </location>
</feature>
<organism evidence="2 3">
    <name type="scientific">Operophtera brumata</name>
    <name type="common">Winter moth</name>
    <name type="synonym">Phalaena brumata</name>
    <dbReference type="NCBI Taxonomy" id="104452"/>
    <lineage>
        <taxon>Eukaryota</taxon>
        <taxon>Metazoa</taxon>
        <taxon>Ecdysozoa</taxon>
        <taxon>Arthropoda</taxon>
        <taxon>Hexapoda</taxon>
        <taxon>Insecta</taxon>
        <taxon>Pterygota</taxon>
        <taxon>Neoptera</taxon>
        <taxon>Endopterygota</taxon>
        <taxon>Lepidoptera</taxon>
        <taxon>Glossata</taxon>
        <taxon>Ditrysia</taxon>
        <taxon>Geometroidea</taxon>
        <taxon>Geometridae</taxon>
        <taxon>Larentiinae</taxon>
        <taxon>Operophtera</taxon>
    </lineage>
</organism>
<dbReference type="EMBL" id="JTDY01003313">
    <property type="protein sequence ID" value="KOB69759.1"/>
    <property type="molecule type" value="Genomic_DNA"/>
</dbReference>
<evidence type="ECO:0000313" key="2">
    <source>
        <dbReference type="EMBL" id="KOB69759.1"/>
    </source>
</evidence>
<name>A0A0L7L3A8_OPEBR</name>
<dbReference type="AlphaFoldDB" id="A0A0L7L3A8"/>